<name>A0ABV5LWW3_9ACTN</name>
<dbReference type="Proteomes" id="UP001589748">
    <property type="component" value="Unassembled WGS sequence"/>
</dbReference>
<sequence>MVKPVKQHVLSRTLLGRWFWKDQMIVCANLSSGKTAHFKGSKAFGWEANFIEHDPEAAEELWKTVENRMPDAFKSLDQCDEPIPAEEADLIRDCMALHWARSRAMRTAMQRVETRFMNQAVEEIKDSMKQLFPSGTCSDEALGLLERIVQEGPDELRDGRHFSSRVPEYFDLAKAIFRHSSLHIFDAPAGWEFALGDAPVLTTSEYIDGGLGPHQGVALGDAELILMPFGPKVAVALAASPPARSVATVEQVRCINAWQVRAAEKEVFYRKNWPAVMTVRRLIEARTERDGC</sequence>
<dbReference type="EMBL" id="JBHMDM010000007">
    <property type="protein sequence ID" value="MFB9378583.1"/>
    <property type="molecule type" value="Genomic_DNA"/>
</dbReference>
<dbReference type="InterPro" id="IPR025332">
    <property type="entry name" value="DUF4238"/>
</dbReference>
<dbReference type="Pfam" id="PF14022">
    <property type="entry name" value="DUF4238"/>
    <property type="match status" value="1"/>
</dbReference>
<reference evidence="1 2" key="1">
    <citation type="submission" date="2024-09" db="EMBL/GenBank/DDBJ databases">
        <authorList>
            <person name="Sun Q."/>
            <person name="Mori K."/>
        </authorList>
    </citation>
    <scope>NUCLEOTIDE SEQUENCE [LARGE SCALE GENOMIC DNA]</scope>
    <source>
        <strain evidence="1 2">TISTR 1856</strain>
    </source>
</reference>
<dbReference type="RefSeq" id="WP_380136749.1">
    <property type="nucleotide sequence ID" value="NZ_JBHLUI010000008.1"/>
</dbReference>
<proteinExistence type="predicted"/>
<organism evidence="1 2">
    <name type="scientific">Kineococcus gynurae</name>
    <dbReference type="NCBI Taxonomy" id="452979"/>
    <lineage>
        <taxon>Bacteria</taxon>
        <taxon>Bacillati</taxon>
        <taxon>Actinomycetota</taxon>
        <taxon>Actinomycetes</taxon>
        <taxon>Kineosporiales</taxon>
        <taxon>Kineosporiaceae</taxon>
        <taxon>Kineococcus</taxon>
    </lineage>
</organism>
<evidence type="ECO:0000313" key="1">
    <source>
        <dbReference type="EMBL" id="MFB9378583.1"/>
    </source>
</evidence>
<protein>
    <submittedName>
        <fullName evidence="1">DUF4238 domain-containing protein</fullName>
    </submittedName>
</protein>
<gene>
    <name evidence="1" type="ORF">ACFFVI_16595</name>
</gene>
<keyword evidence="2" id="KW-1185">Reference proteome</keyword>
<accession>A0ABV5LWW3</accession>
<comment type="caution">
    <text evidence="1">The sequence shown here is derived from an EMBL/GenBank/DDBJ whole genome shotgun (WGS) entry which is preliminary data.</text>
</comment>
<evidence type="ECO:0000313" key="2">
    <source>
        <dbReference type="Proteomes" id="UP001589748"/>
    </source>
</evidence>